<dbReference type="RefSeq" id="WP_183862769.1">
    <property type="nucleotide sequence ID" value="NZ_JACHFH010000036.1"/>
</dbReference>
<gene>
    <name evidence="5" type="ORF">HNR32_002328</name>
</gene>
<evidence type="ECO:0000256" key="1">
    <source>
        <dbReference type="ARBA" id="ARBA00006754"/>
    </source>
</evidence>
<dbReference type="Pfam" id="PF07905">
    <property type="entry name" value="PucR"/>
    <property type="match status" value="1"/>
</dbReference>
<evidence type="ECO:0000313" key="6">
    <source>
        <dbReference type="Proteomes" id="UP000559117"/>
    </source>
</evidence>
<sequence length="403" mass="47034">MAVRCFDLLELDVFHNLKLLGGADGLDKIVRCPYVTLTNTIDKWVRGGELVFVSIKDLGCNEEQLLNLLQEGYKKNLAGIVLLIEADKKIKLKKMIDKADRYYLPLFEMPYELPLLEVTEEISSFIIKDKLRMQFANELMLELLSAKIGNEQALQTKAKLYHYDISGVQRIAIISLENLQEAFGENDELLLKQSLTYMEYLQGVVDTICRKNKWHLPGLINGNRLILLLPAKEYTQLNEMLHKIYEYIKYNLDNPHVFISVGRAHSVLTKMQCSQLEAMRANAFAINQNKNIVLYDDLGFYQILYEVNDRSIMEEFCEKTFLPLLTYDEENHSDLLKTLQIYLEENGNLVKTAKQLYIHRNSLIYRIKKIEEIMQESLADKEVCEKYRQALWIKYFLSFVNKK</sequence>
<feature type="domain" description="Purine catabolism PurC-like" evidence="2">
    <location>
        <begin position="7"/>
        <end position="126"/>
    </location>
</feature>
<dbReference type="InterPro" id="IPR025736">
    <property type="entry name" value="PucR_C-HTH_dom"/>
</dbReference>
<proteinExistence type="inferred from homology"/>
<feature type="domain" description="PucR C-terminal helix-turn-helix" evidence="3">
    <location>
        <begin position="335"/>
        <end position="388"/>
    </location>
</feature>
<evidence type="ECO:0000259" key="3">
    <source>
        <dbReference type="Pfam" id="PF13556"/>
    </source>
</evidence>
<evidence type="ECO:0000259" key="4">
    <source>
        <dbReference type="Pfam" id="PF17853"/>
    </source>
</evidence>
<keyword evidence="6" id="KW-1185">Reference proteome</keyword>
<evidence type="ECO:0000259" key="2">
    <source>
        <dbReference type="Pfam" id="PF07905"/>
    </source>
</evidence>
<dbReference type="PANTHER" id="PTHR33744">
    <property type="entry name" value="CARBOHYDRATE DIACID REGULATOR"/>
    <property type="match status" value="1"/>
</dbReference>
<feature type="domain" description="CdaR GGDEF-like" evidence="4">
    <location>
        <begin position="151"/>
        <end position="281"/>
    </location>
</feature>
<protein>
    <submittedName>
        <fullName evidence="5">Sugar diacid utilization regulator</fullName>
    </submittedName>
</protein>
<dbReference type="Pfam" id="PF13556">
    <property type="entry name" value="HTH_30"/>
    <property type="match status" value="1"/>
</dbReference>
<accession>A0A840UHF6</accession>
<dbReference type="Pfam" id="PF17853">
    <property type="entry name" value="GGDEF_2"/>
    <property type="match status" value="1"/>
</dbReference>
<organism evidence="5 6">
    <name type="scientific">Pectinatus brassicae</name>
    <dbReference type="NCBI Taxonomy" id="862415"/>
    <lineage>
        <taxon>Bacteria</taxon>
        <taxon>Bacillati</taxon>
        <taxon>Bacillota</taxon>
        <taxon>Negativicutes</taxon>
        <taxon>Selenomonadales</taxon>
        <taxon>Selenomonadaceae</taxon>
        <taxon>Pectinatus</taxon>
    </lineage>
</organism>
<dbReference type="EMBL" id="JACHFH010000036">
    <property type="protein sequence ID" value="MBB5337171.1"/>
    <property type="molecule type" value="Genomic_DNA"/>
</dbReference>
<dbReference type="InterPro" id="IPR012914">
    <property type="entry name" value="PucR_dom"/>
</dbReference>
<dbReference type="InterPro" id="IPR041522">
    <property type="entry name" value="CdaR_GGDEF"/>
</dbReference>
<dbReference type="PANTHER" id="PTHR33744:SF1">
    <property type="entry name" value="DNA-BINDING TRANSCRIPTIONAL ACTIVATOR ADER"/>
    <property type="match status" value="1"/>
</dbReference>
<evidence type="ECO:0000313" key="5">
    <source>
        <dbReference type="EMBL" id="MBB5337171.1"/>
    </source>
</evidence>
<dbReference type="InterPro" id="IPR042070">
    <property type="entry name" value="PucR_C-HTH_sf"/>
</dbReference>
<dbReference type="Gene3D" id="1.10.10.2840">
    <property type="entry name" value="PucR C-terminal helix-turn-helix domain"/>
    <property type="match status" value="1"/>
</dbReference>
<comment type="similarity">
    <text evidence="1">Belongs to the CdaR family.</text>
</comment>
<comment type="caution">
    <text evidence="5">The sequence shown here is derived from an EMBL/GenBank/DDBJ whole genome shotgun (WGS) entry which is preliminary data.</text>
</comment>
<dbReference type="InterPro" id="IPR051448">
    <property type="entry name" value="CdaR-like_regulators"/>
</dbReference>
<reference evidence="5 6" key="1">
    <citation type="submission" date="2020-08" db="EMBL/GenBank/DDBJ databases">
        <title>Genomic Encyclopedia of Type Strains, Phase IV (KMG-IV): sequencing the most valuable type-strain genomes for metagenomic binning, comparative biology and taxonomic classification.</title>
        <authorList>
            <person name="Goeker M."/>
        </authorList>
    </citation>
    <scope>NUCLEOTIDE SEQUENCE [LARGE SCALE GENOMIC DNA]</scope>
    <source>
        <strain evidence="5 6">DSM 24661</strain>
    </source>
</reference>
<dbReference type="AlphaFoldDB" id="A0A840UHF6"/>
<dbReference type="Proteomes" id="UP000559117">
    <property type="component" value="Unassembled WGS sequence"/>
</dbReference>
<name>A0A840UHF6_9FIRM</name>